<evidence type="ECO:0000256" key="1">
    <source>
        <dbReference type="SAM" id="Phobius"/>
    </source>
</evidence>
<organism evidence="2 3">
    <name type="scientific">Bacteroides fragilis str. 1007-1-F #10</name>
    <dbReference type="NCBI Taxonomy" id="1339295"/>
    <lineage>
        <taxon>Bacteria</taxon>
        <taxon>Pseudomonadati</taxon>
        <taxon>Bacteroidota</taxon>
        <taxon>Bacteroidia</taxon>
        <taxon>Bacteroidales</taxon>
        <taxon>Bacteroidaceae</taxon>
        <taxon>Bacteroides</taxon>
    </lineage>
</organism>
<feature type="transmembrane region" description="Helical" evidence="1">
    <location>
        <begin position="6"/>
        <end position="24"/>
    </location>
</feature>
<keyword evidence="1" id="KW-0472">Membrane</keyword>
<comment type="caution">
    <text evidence="2">The sequence shown here is derived from an EMBL/GenBank/DDBJ whole genome shotgun (WGS) entry which is preliminary data.</text>
</comment>
<accession>A0AAN4N576</accession>
<keyword evidence="1" id="KW-1133">Transmembrane helix</keyword>
<sequence>MRISYFLIAGAKVVTFFISASFWMKKVSFIFWYFPLLIDYQ</sequence>
<protein>
    <submittedName>
        <fullName evidence="2">Membrane protein</fullName>
    </submittedName>
</protein>
<dbReference type="EMBL" id="JGEA01000006">
    <property type="protein sequence ID" value="EYA16225.1"/>
    <property type="molecule type" value="Genomic_DNA"/>
</dbReference>
<gene>
    <name evidence="2" type="ORF">M104_0707</name>
</gene>
<proteinExistence type="predicted"/>
<evidence type="ECO:0000313" key="3">
    <source>
        <dbReference type="Proteomes" id="UP000022433"/>
    </source>
</evidence>
<keyword evidence="1" id="KW-0812">Transmembrane</keyword>
<evidence type="ECO:0000313" key="2">
    <source>
        <dbReference type="EMBL" id="EYA16225.1"/>
    </source>
</evidence>
<dbReference type="Proteomes" id="UP000022433">
    <property type="component" value="Unassembled WGS sequence"/>
</dbReference>
<dbReference type="AlphaFoldDB" id="A0AAN4N576"/>
<name>A0AAN4N576_BACFG</name>
<reference evidence="2 3" key="1">
    <citation type="submission" date="2014-02" db="EMBL/GenBank/DDBJ databases">
        <authorList>
            <person name="Sears C."/>
            <person name="Carroll K."/>
            <person name="Sack B.R."/>
            <person name="Qadri F."/>
            <person name="Myers L.L."/>
            <person name="Chung G.-T."/>
            <person name="Escheverria P."/>
            <person name="Fraser C.M."/>
            <person name="Sadzewicz L."/>
            <person name="Shefchek K.A."/>
            <person name="Tallon L."/>
            <person name="Das S.P."/>
            <person name="Daugherty S."/>
            <person name="Mongodin E.F."/>
        </authorList>
    </citation>
    <scope>NUCLEOTIDE SEQUENCE [LARGE SCALE GENOMIC DNA]</scope>
    <source>
        <strain evidence="2 3">1007-1-F #10</strain>
    </source>
</reference>